<comment type="caution">
    <text evidence="3">The sequence shown here is derived from an EMBL/GenBank/DDBJ whole genome shotgun (WGS) entry which is preliminary data.</text>
</comment>
<sequence>MKKAILIIGMVTFVVTNAIAQTDQLPTADNRDKMFMGIKGGINLSNVYDSEGKDFVANSKFGFAAGGFIVIPIGRYFGVQPEVLFSQKGFKSTGTFLGNSYEMTRTTNYIDVPLLVAFKPAETVSLLFGPQFSYLLKQRDNFKGGTISSTQEDEFSNDNIRKNIYGLTGGADFNVDHLVIGVRAGWDVKRNNGDGTSTTPRYKNMWYQVTLGYRF</sequence>
<feature type="domain" description="Outer membrane protein beta-barrel" evidence="2">
    <location>
        <begin position="33"/>
        <end position="183"/>
    </location>
</feature>
<accession>A0A4Q9YQW1</accession>
<dbReference type="InterPro" id="IPR025665">
    <property type="entry name" value="Beta-barrel_OMP_2"/>
</dbReference>
<evidence type="ECO:0000313" key="4">
    <source>
        <dbReference type="Proteomes" id="UP000293300"/>
    </source>
</evidence>
<reference evidence="3 4" key="1">
    <citation type="submission" date="2019-02" db="EMBL/GenBank/DDBJ databases">
        <title>Flavobacterium sp. RD-2-33 isolated from forest soil.</title>
        <authorList>
            <person name="Chaudhary D.K."/>
        </authorList>
    </citation>
    <scope>NUCLEOTIDE SEQUENCE [LARGE SCALE GENOMIC DNA]</scope>
    <source>
        <strain evidence="3 4">RD-2-33</strain>
    </source>
</reference>
<organism evidence="3 4">
    <name type="scientific">Flavobacterium silvisoli</name>
    <dbReference type="NCBI Taxonomy" id="2529433"/>
    <lineage>
        <taxon>Bacteria</taxon>
        <taxon>Pseudomonadati</taxon>
        <taxon>Bacteroidota</taxon>
        <taxon>Flavobacteriia</taxon>
        <taxon>Flavobacteriales</taxon>
        <taxon>Flavobacteriaceae</taxon>
        <taxon>Flavobacterium</taxon>
    </lineage>
</organism>
<evidence type="ECO:0000256" key="1">
    <source>
        <dbReference type="SAM" id="SignalP"/>
    </source>
</evidence>
<feature type="chain" id="PRO_5020850565" evidence="1">
    <location>
        <begin position="21"/>
        <end position="215"/>
    </location>
</feature>
<gene>
    <name evidence="3" type="ORF">EZL74_11755</name>
</gene>
<keyword evidence="1" id="KW-0732">Signal</keyword>
<evidence type="ECO:0000259" key="2">
    <source>
        <dbReference type="Pfam" id="PF13568"/>
    </source>
</evidence>
<dbReference type="EMBL" id="SJPE01000017">
    <property type="protein sequence ID" value="TBX65800.1"/>
    <property type="molecule type" value="Genomic_DNA"/>
</dbReference>
<proteinExistence type="predicted"/>
<keyword evidence="4" id="KW-1185">Reference proteome</keyword>
<name>A0A4Q9YQW1_9FLAO</name>
<feature type="signal peptide" evidence="1">
    <location>
        <begin position="1"/>
        <end position="20"/>
    </location>
</feature>
<protein>
    <submittedName>
        <fullName evidence="3">PorT family protein</fullName>
    </submittedName>
</protein>
<dbReference type="RefSeq" id="WP_131476815.1">
    <property type="nucleotide sequence ID" value="NZ_SJPE01000017.1"/>
</dbReference>
<dbReference type="AlphaFoldDB" id="A0A4Q9YQW1"/>
<dbReference type="Proteomes" id="UP000293300">
    <property type="component" value="Unassembled WGS sequence"/>
</dbReference>
<dbReference type="OrthoDB" id="947434at2"/>
<evidence type="ECO:0000313" key="3">
    <source>
        <dbReference type="EMBL" id="TBX65800.1"/>
    </source>
</evidence>
<dbReference type="Pfam" id="PF13568">
    <property type="entry name" value="OMP_b-brl_2"/>
    <property type="match status" value="1"/>
</dbReference>